<dbReference type="Pfam" id="PF00512">
    <property type="entry name" value="HisKA"/>
    <property type="match status" value="1"/>
</dbReference>
<dbReference type="Gene3D" id="3.30.565.10">
    <property type="entry name" value="Histidine kinase-like ATPase, C-terminal domain"/>
    <property type="match status" value="1"/>
</dbReference>
<feature type="modified residue" description="Phosphohistidine" evidence="4">
    <location>
        <position position="770"/>
    </location>
</feature>
<evidence type="ECO:0000313" key="10">
    <source>
        <dbReference type="EMBL" id="ATP57849.1"/>
    </source>
</evidence>
<dbReference type="PROSITE" id="PS50110">
    <property type="entry name" value="RESPONSE_REGULATORY"/>
    <property type="match status" value="1"/>
</dbReference>
<dbReference type="PROSITE" id="PS50894">
    <property type="entry name" value="HPT"/>
    <property type="match status" value="1"/>
</dbReference>
<dbReference type="InterPro" id="IPR036097">
    <property type="entry name" value="HisK_dim/P_sf"/>
</dbReference>
<evidence type="ECO:0000256" key="4">
    <source>
        <dbReference type="PROSITE-ProRule" id="PRU00110"/>
    </source>
</evidence>
<comment type="catalytic activity">
    <reaction evidence="1">
        <text>ATP + protein L-histidine = ADP + protein N-phospho-L-histidine.</text>
        <dbReference type="EC" id="2.7.13.3"/>
    </reaction>
</comment>
<dbReference type="InterPro" id="IPR004358">
    <property type="entry name" value="Sig_transdc_His_kin-like_C"/>
</dbReference>
<dbReference type="PANTHER" id="PTHR45339">
    <property type="entry name" value="HYBRID SIGNAL TRANSDUCTION HISTIDINE KINASE J"/>
    <property type="match status" value="1"/>
</dbReference>
<feature type="transmembrane region" description="Helical" evidence="6">
    <location>
        <begin position="299"/>
        <end position="318"/>
    </location>
</feature>
<dbReference type="SUPFAM" id="SSF55874">
    <property type="entry name" value="ATPase domain of HSP90 chaperone/DNA topoisomerase II/histidine kinase"/>
    <property type="match status" value="1"/>
</dbReference>
<dbReference type="InterPro" id="IPR036890">
    <property type="entry name" value="HATPase_C_sf"/>
</dbReference>
<dbReference type="InterPro" id="IPR003594">
    <property type="entry name" value="HATPase_dom"/>
</dbReference>
<feature type="modified residue" description="4-aspartylphosphate" evidence="5">
    <location>
        <position position="641"/>
    </location>
</feature>
<dbReference type="GO" id="GO:0000155">
    <property type="term" value="F:phosphorelay sensor kinase activity"/>
    <property type="evidence" value="ECO:0007669"/>
    <property type="project" value="InterPro"/>
</dbReference>
<dbReference type="SMART" id="SM00388">
    <property type="entry name" value="HisKA"/>
    <property type="match status" value="1"/>
</dbReference>
<keyword evidence="10" id="KW-0418">Kinase</keyword>
<dbReference type="Pfam" id="PF02518">
    <property type="entry name" value="HATPase_c"/>
    <property type="match status" value="1"/>
</dbReference>
<keyword evidence="3 5" id="KW-0597">Phosphoprotein</keyword>
<dbReference type="SUPFAM" id="SSF47384">
    <property type="entry name" value="Homodimeric domain of signal transducing histidine kinase"/>
    <property type="match status" value="1"/>
</dbReference>
<dbReference type="InterPro" id="IPR008207">
    <property type="entry name" value="Sig_transdc_His_kin_Hpt_dom"/>
</dbReference>
<dbReference type="Gene3D" id="3.40.50.2300">
    <property type="match status" value="1"/>
</dbReference>
<keyword evidence="10" id="KW-0808">Transferase</keyword>
<sequence length="835" mass="94843">MSSSPRKSFMKSIKGKVIVALLMACFALFMAWGVSRVAFKEMLSTVENISAPSERLRIVNVISRKISGLDQQQKKQAFDDPGNYRKLFKESKQLRSILDSLGSLYTNDSIQLERISIIKKLLSERDKQFINYLKVRERLVNNKSFSDQVQNINDIVSKSAEQADSTILATEEKTSTTTIYPDEDKPRSFFGKIFGRKKNENNNSIRIVSEEKVKRDTIALSAEEKMASDLKKSLKIIENDQKKQNASFLNREAVLANANSVLISQMLDILRKVESEVVSQIEVNGIQAKKVVNTGISTISLIMLVFLVLTGVLLYLILTDITRSGRYRNELELAKDEAEYHGRAKQRFLSNMSHEIRTPLQSIIGYAELIRKQKYPQAKDIDAIYHSSEHLLQIVNEVLDYNRIISGKFTFSNKVFEVGQLLEEVISVIRPQAEAKSLKMLTDFDLKGLKYIYGDPFRLKQILYNLLGNAVKFTETGSIVLSAFYKRQNENIHFTFIVKDTGIGLSEENSKLIFNEFEQVNAKETEAVNSTGAGLGLTIIKSLVENQGGRIYVKSKVNEGSAFTVYLTFTYANKPEVDNNLTSTYESLSNHKVWIVDDDQLILDLCEIIFKKNGVSYRSFNSPTQLLNADWDKSVNCVLMDMRMPEMDGIKLCMLLREKVGEDVNIYAITAQVLPDERAFLLENGFDGIVMKPFREAELLAALREHAGNNAAILYNVELNLSSLKKMTYDDTEQLNKVLLRFREDSLNDGDEIRQALAEKNVKLLSLLTHRLAGRIAQVGSKDLAKAYRECELKLNSTEQLEEPIKQEIILLLEKLDLLLFKVDEELQKPDYSIS</sequence>
<evidence type="ECO:0000256" key="6">
    <source>
        <dbReference type="SAM" id="Phobius"/>
    </source>
</evidence>
<organism evidence="10 11">
    <name type="scientific">Pedobacter ginsengisoli</name>
    <dbReference type="NCBI Taxonomy" id="363852"/>
    <lineage>
        <taxon>Bacteria</taxon>
        <taxon>Pseudomonadati</taxon>
        <taxon>Bacteroidota</taxon>
        <taxon>Sphingobacteriia</taxon>
        <taxon>Sphingobacteriales</taxon>
        <taxon>Sphingobacteriaceae</taxon>
        <taxon>Pedobacter</taxon>
    </lineage>
</organism>
<gene>
    <name evidence="10" type="ORF">CPT03_15970</name>
</gene>
<evidence type="ECO:0000259" key="7">
    <source>
        <dbReference type="PROSITE" id="PS50109"/>
    </source>
</evidence>
<dbReference type="SUPFAM" id="SSF52172">
    <property type="entry name" value="CheY-like"/>
    <property type="match status" value="1"/>
</dbReference>
<evidence type="ECO:0000256" key="1">
    <source>
        <dbReference type="ARBA" id="ARBA00000085"/>
    </source>
</evidence>
<evidence type="ECO:0000256" key="2">
    <source>
        <dbReference type="ARBA" id="ARBA00012438"/>
    </source>
</evidence>
<dbReference type="InterPro" id="IPR005467">
    <property type="entry name" value="His_kinase_dom"/>
</dbReference>
<proteinExistence type="predicted"/>
<dbReference type="SMART" id="SM00387">
    <property type="entry name" value="HATPase_c"/>
    <property type="match status" value="1"/>
</dbReference>
<dbReference type="OrthoDB" id="9797097at2"/>
<dbReference type="GO" id="GO:0005886">
    <property type="term" value="C:plasma membrane"/>
    <property type="evidence" value="ECO:0007669"/>
    <property type="project" value="UniProtKB-SubCell"/>
</dbReference>
<reference evidence="10 11" key="1">
    <citation type="submission" date="2017-10" db="EMBL/GenBank/DDBJ databases">
        <title>Whole genome of Pedobacter ginsengisoli T01R-27 isolated from tomato rhizosphere.</title>
        <authorList>
            <person name="Weon H.-Y."/>
            <person name="Lee S.A."/>
            <person name="Sang M.K."/>
            <person name="Song J."/>
        </authorList>
    </citation>
    <scope>NUCLEOTIDE SEQUENCE [LARGE SCALE GENOMIC DNA]</scope>
    <source>
        <strain evidence="10 11">T01R-27</strain>
    </source>
</reference>
<dbReference type="Proteomes" id="UP000223749">
    <property type="component" value="Chromosome"/>
</dbReference>
<dbReference type="FunFam" id="3.30.565.10:FF:000010">
    <property type="entry name" value="Sensor histidine kinase RcsC"/>
    <property type="match status" value="1"/>
</dbReference>
<dbReference type="PRINTS" id="PR00344">
    <property type="entry name" value="BCTRLSENSOR"/>
</dbReference>
<dbReference type="PANTHER" id="PTHR45339:SF5">
    <property type="entry name" value="HISTIDINE KINASE"/>
    <property type="match status" value="1"/>
</dbReference>
<keyword evidence="6" id="KW-0472">Membrane</keyword>
<evidence type="ECO:0000259" key="8">
    <source>
        <dbReference type="PROSITE" id="PS50110"/>
    </source>
</evidence>
<feature type="domain" description="Response regulatory" evidence="8">
    <location>
        <begin position="592"/>
        <end position="707"/>
    </location>
</feature>
<evidence type="ECO:0000256" key="5">
    <source>
        <dbReference type="PROSITE-ProRule" id="PRU00169"/>
    </source>
</evidence>
<feature type="domain" description="Histidine kinase" evidence="7">
    <location>
        <begin position="351"/>
        <end position="571"/>
    </location>
</feature>
<dbReference type="InterPro" id="IPR036641">
    <property type="entry name" value="HPT_dom_sf"/>
</dbReference>
<keyword evidence="6" id="KW-1133">Transmembrane helix</keyword>
<keyword evidence="11" id="KW-1185">Reference proteome</keyword>
<dbReference type="CDD" id="cd00082">
    <property type="entry name" value="HisKA"/>
    <property type="match status" value="1"/>
</dbReference>
<dbReference type="InterPro" id="IPR003661">
    <property type="entry name" value="HisK_dim/P_dom"/>
</dbReference>
<accession>A0A2D1U8A1</accession>
<dbReference type="Pfam" id="PF00072">
    <property type="entry name" value="Response_reg"/>
    <property type="match status" value="1"/>
</dbReference>
<dbReference type="SUPFAM" id="SSF47226">
    <property type="entry name" value="Histidine-containing phosphotransfer domain, HPT domain"/>
    <property type="match status" value="1"/>
</dbReference>
<evidence type="ECO:0000313" key="11">
    <source>
        <dbReference type="Proteomes" id="UP000223749"/>
    </source>
</evidence>
<dbReference type="PROSITE" id="PS50109">
    <property type="entry name" value="HIS_KIN"/>
    <property type="match status" value="1"/>
</dbReference>
<dbReference type="Gene3D" id="1.20.120.160">
    <property type="entry name" value="HPT domain"/>
    <property type="match status" value="1"/>
</dbReference>
<protein>
    <recommendedName>
        <fullName evidence="2">histidine kinase</fullName>
        <ecNumber evidence="2">2.7.13.3</ecNumber>
    </recommendedName>
</protein>
<dbReference type="InterPro" id="IPR011006">
    <property type="entry name" value="CheY-like_superfamily"/>
</dbReference>
<dbReference type="EMBL" id="CP024091">
    <property type="protein sequence ID" value="ATP57849.1"/>
    <property type="molecule type" value="Genomic_DNA"/>
</dbReference>
<dbReference type="SMART" id="SM00448">
    <property type="entry name" value="REC"/>
    <property type="match status" value="1"/>
</dbReference>
<name>A0A2D1U8A1_9SPHI</name>
<dbReference type="GO" id="GO:0005524">
    <property type="term" value="F:ATP binding"/>
    <property type="evidence" value="ECO:0007669"/>
    <property type="project" value="UniProtKB-KW"/>
</dbReference>
<dbReference type="KEGG" id="pgs:CPT03_15970"/>
<dbReference type="InterPro" id="IPR001789">
    <property type="entry name" value="Sig_transdc_resp-reg_receiver"/>
</dbReference>
<dbReference type="Gene3D" id="1.10.287.130">
    <property type="match status" value="1"/>
</dbReference>
<dbReference type="EC" id="2.7.13.3" evidence="2"/>
<dbReference type="AlphaFoldDB" id="A0A2D1U8A1"/>
<dbReference type="CDD" id="cd17546">
    <property type="entry name" value="REC_hyHK_CKI1_RcsC-like"/>
    <property type="match status" value="1"/>
</dbReference>
<evidence type="ECO:0000256" key="3">
    <source>
        <dbReference type="ARBA" id="ARBA00022553"/>
    </source>
</evidence>
<feature type="domain" description="HPt" evidence="9">
    <location>
        <begin position="731"/>
        <end position="830"/>
    </location>
</feature>
<keyword evidence="6" id="KW-0812">Transmembrane</keyword>
<evidence type="ECO:0000259" key="9">
    <source>
        <dbReference type="PROSITE" id="PS50894"/>
    </source>
</evidence>